<keyword evidence="19" id="KW-0325">Glycoprotein</keyword>
<keyword evidence="16 23" id="KW-1133">Transmembrane helix</keyword>
<dbReference type="Pfam" id="PF13855">
    <property type="entry name" value="LRR_8"/>
    <property type="match status" value="2"/>
</dbReference>
<comment type="caution">
    <text evidence="25">The sequence shown here is derived from an EMBL/GenBank/DDBJ whole genome shotgun (WGS) entry which is preliminary data.</text>
</comment>
<evidence type="ECO:0000256" key="14">
    <source>
        <dbReference type="ARBA" id="ARBA00022777"/>
    </source>
</evidence>
<evidence type="ECO:0000313" key="25">
    <source>
        <dbReference type="EMBL" id="PWA48221.1"/>
    </source>
</evidence>
<dbReference type="InterPro" id="IPR017441">
    <property type="entry name" value="Protein_kinase_ATP_BS"/>
</dbReference>
<sequence>MASLNHLSIHHILIIFVFCSCLISNTYVASITLSIDTDRQALISIKSQTITQPPDALATWDRNSSPCNWTRVFCGHRGRRVVGLDLSGLQISGQISPHIGNLSFLRSLELQDNQYEGNIPQTITKLFRLQVLNVSSNNIQGPIPSNISQCAGLRVIDFMQNKISGLIPEGLAFLTNLQTLNLAKNHISGSIPPSIANLSSLSTLNLGTNTLTGPIPSDLARLRNLKNLDLTINNLTGIIPPSIYNMSFLEILAVASNDLWGDIPYNVGDTLPNLLVFNFCINRFTGTIPGSLHNLTNIRIIRMAHNRLHGTVPPGLGNLPKLEMYNIGYNNIISNRGEGLSFLNSLVNSTKLHFLAIDGNQFDGVIPEFIGNLSKQLRILYMGSNRISGSIPSSIGQLKGLGLLNISYNSISGKVPREIGQLENLQELILGKNRLSSYIPNSLGNLRNLSQIDLSNNELGGSIPVSFRNFSKVLSVDLSMNNLNGSIPLEVLDLPSLTTILNLSSNSLSGPLPREIGLLEKVVTIDLSNNHLSGNIPNSIKNCKSLEKLIISRNYLSGNIPSSLGEIKGLETLDLSSNQLSGLIPLDLQNLMALKSLNLSFNNLEGKVPSNGVFSNLTRVHLEGNPKLCYDSKCKRGDNQRGIVISVTVIAPLLAILFLIALFFYFRRKNVMNTDSPDSFKGQHQMVKYDQLRSSTSNFNEECLIGRGSFGSVYKGCLNLEGHVQEIAVKVLDMETTNSLPSFLAECATLRHLRHRNLVKLITSCSSLDHKNMDFLALIYEFMKNGSLEKWIRNKMGFMDRLKVAIDVASGLSYLHHECVVAPVVHCDLKPSNVLLDDDFTAKIGDFGLASMIVDRDQSISSAHVLKGSMGYIPPEYGIGAKPSIKGDVYSYGIMLMEIFTGKSPTDDMFIGGLSLKTWVQSVFPTNLDQVLDPGMLHGMEELCSDGHRQPMSLKIHLDCLTNVIEVALSCTNSFPEERITILEALRRLKSVQDVLHKSNPSVKQQCGRIIN</sequence>
<keyword evidence="14 25" id="KW-0418">Kinase</keyword>
<evidence type="ECO:0000256" key="21">
    <source>
        <dbReference type="ARBA" id="ARBA00048679"/>
    </source>
</evidence>
<dbReference type="Proteomes" id="UP000245207">
    <property type="component" value="Unassembled WGS sequence"/>
</dbReference>
<evidence type="ECO:0000256" key="23">
    <source>
        <dbReference type="SAM" id="Phobius"/>
    </source>
</evidence>
<dbReference type="FunFam" id="3.80.10.10:FF:000288">
    <property type="entry name" value="LRR receptor-like serine/threonine-protein kinase EFR"/>
    <property type="match status" value="1"/>
</dbReference>
<dbReference type="PROSITE" id="PS00107">
    <property type="entry name" value="PROTEIN_KINASE_ATP"/>
    <property type="match status" value="1"/>
</dbReference>
<dbReference type="InterPro" id="IPR003591">
    <property type="entry name" value="Leu-rich_rpt_typical-subtyp"/>
</dbReference>
<evidence type="ECO:0000256" key="11">
    <source>
        <dbReference type="ARBA" id="ARBA00022729"/>
    </source>
</evidence>
<dbReference type="PROSITE" id="PS50011">
    <property type="entry name" value="PROTEIN_KINASE_DOM"/>
    <property type="match status" value="1"/>
</dbReference>
<dbReference type="SUPFAM" id="SSF56112">
    <property type="entry name" value="Protein kinase-like (PK-like)"/>
    <property type="match status" value="1"/>
</dbReference>
<evidence type="ECO:0000256" key="17">
    <source>
        <dbReference type="ARBA" id="ARBA00023136"/>
    </source>
</evidence>
<dbReference type="InterPro" id="IPR013210">
    <property type="entry name" value="LRR_N_plant-typ"/>
</dbReference>
<dbReference type="GO" id="GO:0006952">
    <property type="term" value="P:defense response"/>
    <property type="evidence" value="ECO:0007669"/>
    <property type="project" value="UniProtKB-ARBA"/>
</dbReference>
<evidence type="ECO:0000256" key="19">
    <source>
        <dbReference type="ARBA" id="ARBA00023180"/>
    </source>
</evidence>
<keyword evidence="13 22" id="KW-0547">Nucleotide-binding</keyword>
<protein>
    <recommendedName>
        <fullName evidence="4">non-specific serine/threonine protein kinase</fullName>
        <ecNumber evidence="4">2.7.11.1</ecNumber>
    </recommendedName>
</protein>
<dbReference type="FunFam" id="3.80.10.10:FF:000470">
    <property type="entry name" value="LRR receptor-like serine/threonine-protein kinase RPK2"/>
    <property type="match status" value="1"/>
</dbReference>
<feature type="domain" description="Protein kinase" evidence="24">
    <location>
        <begin position="699"/>
        <end position="996"/>
    </location>
</feature>
<comment type="similarity">
    <text evidence="2">Belongs to the protein kinase superfamily. Ser/Thr protein kinase family.</text>
</comment>
<accession>A0A2U1LGV8</accession>
<evidence type="ECO:0000256" key="7">
    <source>
        <dbReference type="ARBA" id="ARBA00022553"/>
    </source>
</evidence>
<reference evidence="25 26" key="1">
    <citation type="journal article" date="2018" name="Mol. Plant">
        <title>The genome of Artemisia annua provides insight into the evolution of Asteraceae family and artemisinin biosynthesis.</title>
        <authorList>
            <person name="Shen Q."/>
            <person name="Zhang L."/>
            <person name="Liao Z."/>
            <person name="Wang S."/>
            <person name="Yan T."/>
            <person name="Shi P."/>
            <person name="Liu M."/>
            <person name="Fu X."/>
            <person name="Pan Q."/>
            <person name="Wang Y."/>
            <person name="Lv Z."/>
            <person name="Lu X."/>
            <person name="Zhang F."/>
            <person name="Jiang W."/>
            <person name="Ma Y."/>
            <person name="Chen M."/>
            <person name="Hao X."/>
            <person name="Li L."/>
            <person name="Tang Y."/>
            <person name="Lv G."/>
            <person name="Zhou Y."/>
            <person name="Sun X."/>
            <person name="Brodelius P.E."/>
            <person name="Rose J.K.C."/>
            <person name="Tang K."/>
        </authorList>
    </citation>
    <scope>NUCLEOTIDE SEQUENCE [LARGE SCALE GENOMIC DNA]</scope>
    <source>
        <strain evidence="26">cv. Huhao1</strain>
        <tissue evidence="25">Leaf</tissue>
    </source>
</reference>
<dbReference type="SMART" id="SM00365">
    <property type="entry name" value="LRR_SD22"/>
    <property type="match status" value="5"/>
</dbReference>
<feature type="transmembrane region" description="Helical" evidence="23">
    <location>
        <begin position="12"/>
        <end position="35"/>
    </location>
</feature>
<keyword evidence="6" id="KW-0723">Serine/threonine-protein kinase</keyword>
<dbReference type="InterPro" id="IPR008271">
    <property type="entry name" value="Ser/Thr_kinase_AS"/>
</dbReference>
<dbReference type="InterPro" id="IPR000719">
    <property type="entry name" value="Prot_kinase_dom"/>
</dbReference>
<dbReference type="AlphaFoldDB" id="A0A2U1LGV8"/>
<dbReference type="SMART" id="SM00369">
    <property type="entry name" value="LRR_TYP"/>
    <property type="match status" value="9"/>
</dbReference>
<dbReference type="EMBL" id="PKPP01009453">
    <property type="protein sequence ID" value="PWA48221.1"/>
    <property type="molecule type" value="Genomic_DNA"/>
</dbReference>
<dbReference type="PANTHER" id="PTHR27008">
    <property type="entry name" value="OS04G0122200 PROTEIN"/>
    <property type="match status" value="1"/>
</dbReference>
<evidence type="ECO:0000313" key="26">
    <source>
        <dbReference type="Proteomes" id="UP000245207"/>
    </source>
</evidence>
<dbReference type="FunFam" id="1.10.510.10:FF:000358">
    <property type="entry name" value="Putative leucine-rich repeat receptor-like serine/threonine-protein kinase"/>
    <property type="match status" value="1"/>
</dbReference>
<dbReference type="Pfam" id="PF08263">
    <property type="entry name" value="LRRNT_2"/>
    <property type="match status" value="1"/>
</dbReference>
<keyword evidence="5" id="KW-1003">Cell membrane</keyword>
<evidence type="ECO:0000256" key="6">
    <source>
        <dbReference type="ARBA" id="ARBA00022527"/>
    </source>
</evidence>
<evidence type="ECO:0000256" key="10">
    <source>
        <dbReference type="ARBA" id="ARBA00022692"/>
    </source>
</evidence>
<gene>
    <name evidence="25" type="ORF">CTI12_AA491750</name>
</gene>
<keyword evidence="7" id="KW-0597">Phosphoprotein</keyword>
<dbReference type="GO" id="GO:0005886">
    <property type="term" value="C:plasma membrane"/>
    <property type="evidence" value="ECO:0007669"/>
    <property type="project" value="UniProtKB-SubCell"/>
</dbReference>
<evidence type="ECO:0000256" key="22">
    <source>
        <dbReference type="PROSITE-ProRule" id="PRU10141"/>
    </source>
</evidence>
<keyword evidence="18" id="KW-0675">Receptor</keyword>
<dbReference type="GO" id="GO:0051707">
    <property type="term" value="P:response to other organism"/>
    <property type="evidence" value="ECO:0007669"/>
    <property type="project" value="UniProtKB-ARBA"/>
</dbReference>
<evidence type="ECO:0000256" key="9">
    <source>
        <dbReference type="ARBA" id="ARBA00022679"/>
    </source>
</evidence>
<keyword evidence="11" id="KW-0732">Signal</keyword>
<dbReference type="Pfam" id="PF00560">
    <property type="entry name" value="LRR_1"/>
    <property type="match status" value="6"/>
</dbReference>
<dbReference type="InterPro" id="IPR051809">
    <property type="entry name" value="Plant_receptor-like_S/T_kinase"/>
</dbReference>
<evidence type="ECO:0000256" key="5">
    <source>
        <dbReference type="ARBA" id="ARBA00022475"/>
    </source>
</evidence>
<dbReference type="PROSITE" id="PS00108">
    <property type="entry name" value="PROTEIN_KINASE_ST"/>
    <property type="match status" value="1"/>
</dbReference>
<evidence type="ECO:0000256" key="15">
    <source>
        <dbReference type="ARBA" id="ARBA00022840"/>
    </source>
</evidence>
<comment type="subcellular location">
    <subcellularLocation>
        <location evidence="1">Cell membrane</location>
        <topology evidence="1">Single-pass type I membrane protein</topology>
    </subcellularLocation>
</comment>
<dbReference type="PRINTS" id="PR00019">
    <property type="entry name" value="LEURICHRPT"/>
</dbReference>
<evidence type="ECO:0000256" key="4">
    <source>
        <dbReference type="ARBA" id="ARBA00012513"/>
    </source>
</evidence>
<dbReference type="OrthoDB" id="676979at2759"/>
<comment type="similarity">
    <text evidence="3">Belongs to the RLP family.</text>
</comment>
<keyword evidence="10 23" id="KW-0812">Transmembrane</keyword>
<dbReference type="InterPro" id="IPR001245">
    <property type="entry name" value="Ser-Thr/Tyr_kinase_cat_dom"/>
</dbReference>
<keyword evidence="12" id="KW-0677">Repeat</keyword>
<dbReference type="Pfam" id="PF07714">
    <property type="entry name" value="PK_Tyr_Ser-Thr"/>
    <property type="match status" value="1"/>
</dbReference>
<name>A0A2U1LGV8_ARTAN</name>
<evidence type="ECO:0000256" key="18">
    <source>
        <dbReference type="ARBA" id="ARBA00023170"/>
    </source>
</evidence>
<comment type="catalytic activity">
    <reaction evidence="21">
        <text>L-seryl-[protein] + ATP = O-phospho-L-seryl-[protein] + ADP + H(+)</text>
        <dbReference type="Rhea" id="RHEA:17989"/>
        <dbReference type="Rhea" id="RHEA-COMP:9863"/>
        <dbReference type="Rhea" id="RHEA-COMP:11604"/>
        <dbReference type="ChEBI" id="CHEBI:15378"/>
        <dbReference type="ChEBI" id="CHEBI:29999"/>
        <dbReference type="ChEBI" id="CHEBI:30616"/>
        <dbReference type="ChEBI" id="CHEBI:83421"/>
        <dbReference type="ChEBI" id="CHEBI:456216"/>
        <dbReference type="EC" id="2.7.11.1"/>
    </reaction>
</comment>
<evidence type="ECO:0000256" key="12">
    <source>
        <dbReference type="ARBA" id="ARBA00022737"/>
    </source>
</evidence>
<dbReference type="GO" id="GO:0051606">
    <property type="term" value="P:detection of stimulus"/>
    <property type="evidence" value="ECO:0007669"/>
    <property type="project" value="UniProtKB-ARBA"/>
</dbReference>
<evidence type="ECO:0000256" key="8">
    <source>
        <dbReference type="ARBA" id="ARBA00022614"/>
    </source>
</evidence>
<keyword evidence="26" id="KW-1185">Reference proteome</keyword>
<dbReference type="FunFam" id="3.30.200.20:FF:000432">
    <property type="entry name" value="LRR receptor-like serine/threonine-protein kinase EFR"/>
    <property type="match status" value="1"/>
</dbReference>
<dbReference type="InterPro" id="IPR032675">
    <property type="entry name" value="LRR_dom_sf"/>
</dbReference>
<dbReference type="STRING" id="35608.A0A2U1LGV8"/>
<dbReference type="InterPro" id="IPR001611">
    <property type="entry name" value="Leu-rich_rpt"/>
</dbReference>
<keyword evidence="15 22" id="KW-0067">ATP-binding</keyword>
<dbReference type="Gene3D" id="3.80.10.10">
    <property type="entry name" value="Ribonuclease Inhibitor"/>
    <property type="match status" value="3"/>
</dbReference>
<evidence type="ECO:0000259" key="24">
    <source>
        <dbReference type="PROSITE" id="PS50011"/>
    </source>
</evidence>
<dbReference type="Gene3D" id="1.10.510.10">
    <property type="entry name" value="Transferase(Phosphotransferase) domain 1"/>
    <property type="match status" value="1"/>
</dbReference>
<feature type="transmembrane region" description="Helical" evidence="23">
    <location>
        <begin position="643"/>
        <end position="666"/>
    </location>
</feature>
<dbReference type="FunFam" id="3.80.10.10:FF:000275">
    <property type="entry name" value="Leucine-rich repeat receptor-like protein kinase"/>
    <property type="match status" value="1"/>
</dbReference>
<dbReference type="PROSITE" id="PS51450">
    <property type="entry name" value="LRR"/>
    <property type="match status" value="2"/>
</dbReference>
<keyword evidence="9" id="KW-0808">Transferase</keyword>
<evidence type="ECO:0000256" key="3">
    <source>
        <dbReference type="ARBA" id="ARBA00009592"/>
    </source>
</evidence>
<evidence type="ECO:0000256" key="1">
    <source>
        <dbReference type="ARBA" id="ARBA00004251"/>
    </source>
</evidence>
<dbReference type="SUPFAM" id="SSF52058">
    <property type="entry name" value="L domain-like"/>
    <property type="match status" value="2"/>
</dbReference>
<evidence type="ECO:0000256" key="13">
    <source>
        <dbReference type="ARBA" id="ARBA00022741"/>
    </source>
</evidence>
<keyword evidence="17 23" id="KW-0472">Membrane</keyword>
<dbReference type="EC" id="2.7.11.1" evidence="4"/>
<comment type="catalytic activity">
    <reaction evidence="20">
        <text>L-threonyl-[protein] + ATP = O-phospho-L-threonyl-[protein] + ADP + H(+)</text>
        <dbReference type="Rhea" id="RHEA:46608"/>
        <dbReference type="Rhea" id="RHEA-COMP:11060"/>
        <dbReference type="Rhea" id="RHEA-COMP:11605"/>
        <dbReference type="ChEBI" id="CHEBI:15378"/>
        <dbReference type="ChEBI" id="CHEBI:30013"/>
        <dbReference type="ChEBI" id="CHEBI:30616"/>
        <dbReference type="ChEBI" id="CHEBI:61977"/>
        <dbReference type="ChEBI" id="CHEBI:456216"/>
        <dbReference type="EC" id="2.7.11.1"/>
    </reaction>
</comment>
<evidence type="ECO:0000256" key="16">
    <source>
        <dbReference type="ARBA" id="ARBA00022989"/>
    </source>
</evidence>
<dbReference type="GO" id="GO:0005524">
    <property type="term" value="F:ATP binding"/>
    <property type="evidence" value="ECO:0007669"/>
    <property type="project" value="UniProtKB-UniRule"/>
</dbReference>
<evidence type="ECO:0000256" key="2">
    <source>
        <dbReference type="ARBA" id="ARBA00008684"/>
    </source>
</evidence>
<keyword evidence="8" id="KW-0433">Leucine-rich repeat</keyword>
<dbReference type="Gene3D" id="3.30.200.20">
    <property type="entry name" value="Phosphorylase Kinase, domain 1"/>
    <property type="match status" value="1"/>
</dbReference>
<dbReference type="GO" id="GO:0004674">
    <property type="term" value="F:protein serine/threonine kinase activity"/>
    <property type="evidence" value="ECO:0007669"/>
    <property type="project" value="UniProtKB-KW"/>
</dbReference>
<dbReference type="PANTHER" id="PTHR27008:SF357">
    <property type="entry name" value="PROTEIN KINASE DOMAIN-CONTAINING PROTEIN"/>
    <property type="match status" value="1"/>
</dbReference>
<evidence type="ECO:0000256" key="20">
    <source>
        <dbReference type="ARBA" id="ARBA00047899"/>
    </source>
</evidence>
<feature type="binding site" evidence="22">
    <location>
        <position position="730"/>
    </location>
    <ligand>
        <name>ATP</name>
        <dbReference type="ChEBI" id="CHEBI:30616"/>
    </ligand>
</feature>
<proteinExistence type="inferred from homology"/>
<dbReference type="SMART" id="SM00220">
    <property type="entry name" value="S_TKc"/>
    <property type="match status" value="1"/>
</dbReference>
<dbReference type="InterPro" id="IPR011009">
    <property type="entry name" value="Kinase-like_dom_sf"/>
</dbReference>
<organism evidence="25 26">
    <name type="scientific">Artemisia annua</name>
    <name type="common">Sweet wormwood</name>
    <dbReference type="NCBI Taxonomy" id="35608"/>
    <lineage>
        <taxon>Eukaryota</taxon>
        <taxon>Viridiplantae</taxon>
        <taxon>Streptophyta</taxon>
        <taxon>Embryophyta</taxon>
        <taxon>Tracheophyta</taxon>
        <taxon>Spermatophyta</taxon>
        <taxon>Magnoliopsida</taxon>
        <taxon>eudicotyledons</taxon>
        <taxon>Gunneridae</taxon>
        <taxon>Pentapetalae</taxon>
        <taxon>asterids</taxon>
        <taxon>campanulids</taxon>
        <taxon>Asterales</taxon>
        <taxon>Asteraceae</taxon>
        <taxon>Asteroideae</taxon>
        <taxon>Anthemideae</taxon>
        <taxon>Artemisiinae</taxon>
        <taxon>Artemisia</taxon>
    </lineage>
</organism>